<name>A6TLF5_ALKMQ</name>
<dbReference type="EMBL" id="CP000724">
    <property type="protein sequence ID" value="ABR47023.1"/>
    <property type="molecule type" value="Genomic_DNA"/>
</dbReference>
<dbReference type="AlphaFoldDB" id="A6TLF5"/>
<gene>
    <name evidence="2" type="ordered locus">Amet_0798</name>
</gene>
<dbReference type="InterPro" id="IPR050245">
    <property type="entry name" value="PrsA_foldase"/>
</dbReference>
<sequence>MFTKKSLLFIVVGLIALLVIGCASEGENLSQDQGEVVATVNGASITREVFENTVERTKLNYQQQGIEFEGEEGEAMLVQVREQALNSLLQEEVLLQEAKEKGYDVSEEAIETELESMKGQFESEEEFEAALEFNQFTEDDLRNMLASEMAIEQFLQNELEEAPASDEEAQELYDQYAAQMKEIAEETGETEEMPAFEEVKEQLKMQIAQENQQELMAQLIDGLMEQSEIEIFL</sequence>
<reference evidence="3" key="1">
    <citation type="journal article" date="2016" name="Genome Announc.">
        <title>Complete genome sequence of Alkaliphilus metalliredigens strain QYMF, an alkaliphilic and metal-reducing bacterium isolated from borax-contaminated leachate ponds.</title>
        <authorList>
            <person name="Hwang C."/>
            <person name="Copeland A."/>
            <person name="Lucas S."/>
            <person name="Lapidus A."/>
            <person name="Barry K."/>
            <person name="Detter J.C."/>
            <person name="Glavina Del Rio T."/>
            <person name="Hammon N."/>
            <person name="Israni S."/>
            <person name="Dalin E."/>
            <person name="Tice H."/>
            <person name="Pitluck S."/>
            <person name="Chertkov O."/>
            <person name="Brettin T."/>
            <person name="Bruce D."/>
            <person name="Han C."/>
            <person name="Schmutz J."/>
            <person name="Larimer F."/>
            <person name="Land M.L."/>
            <person name="Hauser L."/>
            <person name="Kyrpides N."/>
            <person name="Mikhailova N."/>
            <person name="Ye Q."/>
            <person name="Zhou J."/>
            <person name="Richardson P."/>
            <person name="Fields M.W."/>
        </authorList>
    </citation>
    <scope>NUCLEOTIDE SEQUENCE [LARGE SCALE GENOMIC DNA]</scope>
    <source>
        <strain evidence="3">QYMF</strain>
    </source>
</reference>
<dbReference type="PANTHER" id="PTHR47245">
    <property type="entry name" value="PEPTIDYLPROLYL ISOMERASE"/>
    <property type="match status" value="1"/>
</dbReference>
<dbReference type="Proteomes" id="UP000001572">
    <property type="component" value="Chromosome"/>
</dbReference>
<accession>A6TLF5</accession>
<dbReference type="STRING" id="293826.Amet_0798"/>
<organism evidence="2 3">
    <name type="scientific">Alkaliphilus metalliredigens (strain QYMF)</name>
    <dbReference type="NCBI Taxonomy" id="293826"/>
    <lineage>
        <taxon>Bacteria</taxon>
        <taxon>Bacillati</taxon>
        <taxon>Bacillota</taxon>
        <taxon>Clostridia</taxon>
        <taxon>Peptostreptococcales</taxon>
        <taxon>Natronincolaceae</taxon>
        <taxon>Alkaliphilus</taxon>
    </lineage>
</organism>
<dbReference type="HOGENOM" id="CLU_1187935_0_0_9"/>
<feature type="coiled-coil region" evidence="1">
    <location>
        <begin position="166"/>
        <end position="213"/>
    </location>
</feature>
<keyword evidence="1" id="KW-0175">Coiled coil</keyword>
<dbReference type="PROSITE" id="PS51257">
    <property type="entry name" value="PROKAR_LIPOPROTEIN"/>
    <property type="match status" value="1"/>
</dbReference>
<dbReference type="Pfam" id="PF13624">
    <property type="entry name" value="SurA_N_3"/>
    <property type="match status" value="1"/>
</dbReference>
<dbReference type="KEGG" id="amt:Amet_0798"/>
<dbReference type="PANTHER" id="PTHR47245:SF2">
    <property type="entry name" value="PEPTIDYL-PROLYL CIS-TRANS ISOMERASE HP_0175-RELATED"/>
    <property type="match status" value="1"/>
</dbReference>
<dbReference type="InterPro" id="IPR027304">
    <property type="entry name" value="Trigger_fact/SurA_dom_sf"/>
</dbReference>
<dbReference type="RefSeq" id="WP_012062066.1">
    <property type="nucleotide sequence ID" value="NC_009633.1"/>
</dbReference>
<dbReference type="SUPFAM" id="SSF109998">
    <property type="entry name" value="Triger factor/SurA peptide-binding domain-like"/>
    <property type="match status" value="1"/>
</dbReference>
<proteinExistence type="predicted"/>
<dbReference type="eggNOG" id="COG0760">
    <property type="taxonomic scope" value="Bacteria"/>
</dbReference>
<dbReference type="Gene3D" id="1.10.4030.10">
    <property type="entry name" value="Porin chaperone SurA, peptide-binding domain"/>
    <property type="match status" value="1"/>
</dbReference>
<evidence type="ECO:0000313" key="3">
    <source>
        <dbReference type="Proteomes" id="UP000001572"/>
    </source>
</evidence>
<dbReference type="OrthoDB" id="4775280at2"/>
<keyword evidence="3" id="KW-1185">Reference proteome</keyword>
<evidence type="ECO:0000313" key="2">
    <source>
        <dbReference type="EMBL" id="ABR47023.1"/>
    </source>
</evidence>
<evidence type="ECO:0000256" key="1">
    <source>
        <dbReference type="SAM" id="Coils"/>
    </source>
</evidence>
<evidence type="ECO:0008006" key="4">
    <source>
        <dbReference type="Google" id="ProtNLM"/>
    </source>
</evidence>
<protein>
    <recommendedName>
        <fullName evidence="4">SurA domain</fullName>
    </recommendedName>
</protein>